<dbReference type="GO" id="GO:0005680">
    <property type="term" value="C:anaphase-promoting complex"/>
    <property type="evidence" value="ECO:0007669"/>
    <property type="project" value="InterPro"/>
</dbReference>
<evidence type="ECO:0000256" key="1">
    <source>
        <dbReference type="ARBA" id="ARBA00022786"/>
    </source>
</evidence>
<dbReference type="Pfam" id="PF10471">
    <property type="entry name" value="ANAPC_CDC26"/>
    <property type="match status" value="1"/>
</dbReference>
<keyword evidence="4" id="KW-1185">Reference proteome</keyword>
<name>A0A3M7LXI5_9PLEO</name>
<dbReference type="EMBL" id="KE747809">
    <property type="protein sequence ID" value="RMZ66886.1"/>
    <property type="molecule type" value="Genomic_DNA"/>
</dbReference>
<gene>
    <name evidence="3" type="ORF">GMOD_00002264</name>
</gene>
<dbReference type="InterPro" id="IPR018860">
    <property type="entry name" value="APC_suCDC26"/>
</dbReference>
<dbReference type="GO" id="GO:0031145">
    <property type="term" value="P:anaphase-promoting complex-dependent catabolic process"/>
    <property type="evidence" value="ECO:0007669"/>
    <property type="project" value="InterPro"/>
</dbReference>
<keyword evidence="1" id="KW-0833">Ubl conjugation pathway</keyword>
<feature type="compositionally biased region" description="Basic residues" evidence="2">
    <location>
        <begin position="49"/>
        <end position="59"/>
    </location>
</feature>
<sequence length="59" mass="6916">MLRRAPTTITLTQPDIDQWEADRKRKVHEAQQKLQDEKHAQSTNDAKSKQKSKKDRIMG</sequence>
<protein>
    <submittedName>
        <fullName evidence="3">Nedd8-activating enzyme e1 catalytic subunit</fullName>
    </submittedName>
</protein>
<dbReference type="OrthoDB" id="3780941at2759"/>
<proteinExistence type="predicted"/>
<evidence type="ECO:0000256" key="2">
    <source>
        <dbReference type="SAM" id="MobiDB-lite"/>
    </source>
</evidence>
<accession>A0A3M7LXI5</accession>
<evidence type="ECO:0000313" key="4">
    <source>
        <dbReference type="Proteomes" id="UP000265663"/>
    </source>
</evidence>
<feature type="region of interest" description="Disordered" evidence="2">
    <location>
        <begin position="1"/>
        <end position="59"/>
    </location>
</feature>
<dbReference type="Proteomes" id="UP000265663">
    <property type="component" value="Unassembled WGS sequence"/>
</dbReference>
<feature type="compositionally biased region" description="Basic and acidic residues" evidence="2">
    <location>
        <begin position="20"/>
        <end position="40"/>
    </location>
</feature>
<evidence type="ECO:0000313" key="3">
    <source>
        <dbReference type="EMBL" id="RMZ66886.1"/>
    </source>
</evidence>
<organism evidence="3 4">
    <name type="scientific">Pyrenophora seminiperda CCB06</name>
    <dbReference type="NCBI Taxonomy" id="1302712"/>
    <lineage>
        <taxon>Eukaryota</taxon>
        <taxon>Fungi</taxon>
        <taxon>Dikarya</taxon>
        <taxon>Ascomycota</taxon>
        <taxon>Pezizomycotina</taxon>
        <taxon>Dothideomycetes</taxon>
        <taxon>Pleosporomycetidae</taxon>
        <taxon>Pleosporales</taxon>
        <taxon>Pleosporineae</taxon>
        <taxon>Pleosporaceae</taxon>
        <taxon>Pyrenophora</taxon>
    </lineage>
</organism>
<reference evidence="3 4" key="1">
    <citation type="journal article" date="2014" name="PLoS ONE">
        <title>De novo Genome Assembly of the Fungal Plant Pathogen Pyrenophora semeniperda.</title>
        <authorList>
            <person name="Soliai M.M."/>
            <person name="Meyer S.E."/>
            <person name="Udall J.A."/>
            <person name="Elzinga D.E."/>
            <person name="Hermansen R.A."/>
            <person name="Bodily P.M."/>
            <person name="Hart A.A."/>
            <person name="Coleman C.E."/>
        </authorList>
    </citation>
    <scope>NUCLEOTIDE SEQUENCE [LARGE SCALE GENOMIC DNA]</scope>
    <source>
        <strain evidence="3 4">CCB06</strain>
        <tissue evidence="3">Mycelium</tissue>
    </source>
</reference>
<dbReference type="AlphaFoldDB" id="A0A3M7LXI5"/>